<name>A0A2P6PHF2_ROSCH</name>
<gene>
    <name evidence="1" type="ORF">RchiOBHm_Chr7g0238351</name>
</gene>
<dbReference type="AlphaFoldDB" id="A0A2P6PHF2"/>
<protein>
    <submittedName>
        <fullName evidence="1">Uncharacterized protein</fullName>
    </submittedName>
</protein>
<organism evidence="1 2">
    <name type="scientific">Rosa chinensis</name>
    <name type="common">China rose</name>
    <dbReference type="NCBI Taxonomy" id="74649"/>
    <lineage>
        <taxon>Eukaryota</taxon>
        <taxon>Viridiplantae</taxon>
        <taxon>Streptophyta</taxon>
        <taxon>Embryophyta</taxon>
        <taxon>Tracheophyta</taxon>
        <taxon>Spermatophyta</taxon>
        <taxon>Magnoliopsida</taxon>
        <taxon>eudicotyledons</taxon>
        <taxon>Gunneridae</taxon>
        <taxon>Pentapetalae</taxon>
        <taxon>rosids</taxon>
        <taxon>fabids</taxon>
        <taxon>Rosales</taxon>
        <taxon>Rosaceae</taxon>
        <taxon>Rosoideae</taxon>
        <taxon>Rosoideae incertae sedis</taxon>
        <taxon>Rosa</taxon>
    </lineage>
</organism>
<dbReference type="EMBL" id="PDCK01000045">
    <property type="protein sequence ID" value="PRQ21360.1"/>
    <property type="molecule type" value="Genomic_DNA"/>
</dbReference>
<sequence length="57" mass="6603">MARSICSLELEKACVCPQCSRRISRWWKSLFRLCFSQCWICGVLFVLESDISVIVVC</sequence>
<accession>A0A2P6PHF2</accession>
<comment type="caution">
    <text evidence="1">The sequence shown here is derived from an EMBL/GenBank/DDBJ whole genome shotgun (WGS) entry which is preliminary data.</text>
</comment>
<proteinExistence type="predicted"/>
<dbReference type="Proteomes" id="UP000238479">
    <property type="component" value="Chromosome 7"/>
</dbReference>
<keyword evidence="2" id="KW-1185">Reference proteome</keyword>
<dbReference type="Gramene" id="PRQ21360">
    <property type="protein sequence ID" value="PRQ21360"/>
    <property type="gene ID" value="RchiOBHm_Chr7g0238351"/>
</dbReference>
<reference evidence="1 2" key="1">
    <citation type="journal article" date="2018" name="Nat. Genet.">
        <title>The Rosa genome provides new insights in the design of modern roses.</title>
        <authorList>
            <person name="Bendahmane M."/>
        </authorList>
    </citation>
    <scope>NUCLEOTIDE SEQUENCE [LARGE SCALE GENOMIC DNA]</scope>
    <source>
        <strain evidence="2">cv. Old Blush</strain>
    </source>
</reference>
<evidence type="ECO:0000313" key="2">
    <source>
        <dbReference type="Proteomes" id="UP000238479"/>
    </source>
</evidence>
<evidence type="ECO:0000313" key="1">
    <source>
        <dbReference type="EMBL" id="PRQ21360.1"/>
    </source>
</evidence>